<dbReference type="InterPro" id="IPR007757">
    <property type="entry name" value="MT-A70-like"/>
</dbReference>
<gene>
    <name evidence="3" type="ORF">EJ05DRAFT_184888</name>
</gene>
<name>A0A6A6WJ59_9PEZI</name>
<dbReference type="AlphaFoldDB" id="A0A6A6WJ59"/>
<evidence type="ECO:0000256" key="1">
    <source>
        <dbReference type="PROSITE-ProRule" id="PRU00489"/>
    </source>
</evidence>
<dbReference type="GO" id="GO:0008168">
    <property type="term" value="F:methyltransferase activity"/>
    <property type="evidence" value="ECO:0007669"/>
    <property type="project" value="InterPro"/>
</dbReference>
<dbReference type="InterPro" id="IPR029063">
    <property type="entry name" value="SAM-dependent_MTases_sf"/>
</dbReference>
<feature type="region of interest" description="Disordered" evidence="2">
    <location>
        <begin position="103"/>
        <end position="137"/>
    </location>
</feature>
<protein>
    <submittedName>
        <fullName evidence="3">MT-A70-domain-containing protein</fullName>
    </submittedName>
</protein>
<dbReference type="SUPFAM" id="SSF53335">
    <property type="entry name" value="S-adenosyl-L-methionine-dependent methyltransferases"/>
    <property type="match status" value="1"/>
</dbReference>
<dbReference type="GO" id="GO:0005634">
    <property type="term" value="C:nucleus"/>
    <property type="evidence" value="ECO:0007669"/>
    <property type="project" value="TreeGrafter"/>
</dbReference>
<dbReference type="GeneID" id="54480675"/>
<dbReference type="GO" id="GO:0003676">
    <property type="term" value="F:nucleic acid binding"/>
    <property type="evidence" value="ECO:0007669"/>
    <property type="project" value="InterPro"/>
</dbReference>
<dbReference type="RefSeq" id="XP_033604228.1">
    <property type="nucleotide sequence ID" value="XM_033739621.1"/>
</dbReference>
<keyword evidence="4" id="KW-1185">Reference proteome</keyword>
<proteinExistence type="inferred from homology"/>
<evidence type="ECO:0000256" key="2">
    <source>
        <dbReference type="SAM" id="MobiDB-lite"/>
    </source>
</evidence>
<comment type="similarity">
    <text evidence="1">Belongs to the MT-A70-like family.</text>
</comment>
<sequence length="466" mass="51915">MSLSKSSDPIIYRSSELNVFLIDIPGSISSAQGSNTCPAIDSVLSCAPLETPYIIKNEPKTAKAITQMQGTAFDVEIHKIYKACIKNALQDIKDHVEGAWCLPRRSSPSTQPVSRATSAGPEITMGNTPDHDEDTASRNCLKPGAYQPRQYRSDAVDDFLSSLCAFSNTQHMGFPPTMETMVLHRGRNRATSPMIAEEPWESPLFNDKKIPIQLTLRDHAGSSGSPDPVFKFRIPPLSKLMLDDFNKPDSLRDSIRFLGQQYDLARQFELIIIDPPWPNRSAKRRQSYSVEPSVKGVKRKLLSMDLDTIIAPEGIVAIWITNKAAVRHVVTGAGGLFERLNLDFKEEWIWIKTTTTGEPVFDLNSVMKKPYEVLLIGQASPAPSSPVPVQRGHEVTRRVIAGVPDLHSRKPCLKSIIEALLPPGKSENYAALELFARHLVAGWWSFGNEVLKFNWEGYWNPSISHD</sequence>
<dbReference type="OrthoDB" id="61116at2759"/>
<feature type="compositionally biased region" description="Polar residues" evidence="2">
    <location>
        <begin position="106"/>
        <end position="117"/>
    </location>
</feature>
<dbReference type="PANTHER" id="PTHR12829:SF4">
    <property type="entry name" value="N(6)-ADENINE-SPECIFIC METHYLTRANSFERASE METTL4"/>
    <property type="match status" value="1"/>
</dbReference>
<dbReference type="InterPro" id="IPR002052">
    <property type="entry name" value="DNA_methylase_N6_adenine_CS"/>
</dbReference>
<dbReference type="Proteomes" id="UP000799437">
    <property type="component" value="Unassembled WGS sequence"/>
</dbReference>
<dbReference type="PROSITE" id="PS00092">
    <property type="entry name" value="N6_MTASE"/>
    <property type="match status" value="1"/>
</dbReference>
<evidence type="ECO:0000313" key="3">
    <source>
        <dbReference type="EMBL" id="KAF2761777.1"/>
    </source>
</evidence>
<organism evidence="3 4">
    <name type="scientific">Pseudovirgaria hyperparasitica</name>
    <dbReference type="NCBI Taxonomy" id="470096"/>
    <lineage>
        <taxon>Eukaryota</taxon>
        <taxon>Fungi</taxon>
        <taxon>Dikarya</taxon>
        <taxon>Ascomycota</taxon>
        <taxon>Pezizomycotina</taxon>
        <taxon>Dothideomycetes</taxon>
        <taxon>Dothideomycetes incertae sedis</taxon>
        <taxon>Acrospermales</taxon>
        <taxon>Acrospermaceae</taxon>
        <taxon>Pseudovirgaria</taxon>
    </lineage>
</organism>
<dbReference type="Pfam" id="PF05063">
    <property type="entry name" value="MT-A70"/>
    <property type="match status" value="1"/>
</dbReference>
<dbReference type="GO" id="GO:0032259">
    <property type="term" value="P:methylation"/>
    <property type="evidence" value="ECO:0007669"/>
    <property type="project" value="InterPro"/>
</dbReference>
<dbReference type="PROSITE" id="PS51143">
    <property type="entry name" value="MT_A70"/>
    <property type="match status" value="1"/>
</dbReference>
<accession>A0A6A6WJ59</accession>
<dbReference type="EMBL" id="ML996566">
    <property type="protein sequence ID" value="KAF2761777.1"/>
    <property type="molecule type" value="Genomic_DNA"/>
</dbReference>
<evidence type="ECO:0000313" key="4">
    <source>
        <dbReference type="Proteomes" id="UP000799437"/>
    </source>
</evidence>
<dbReference type="PANTHER" id="PTHR12829">
    <property type="entry name" value="N6-ADENOSINE-METHYLTRANSFERASE"/>
    <property type="match status" value="1"/>
</dbReference>
<reference evidence="3" key="1">
    <citation type="journal article" date="2020" name="Stud. Mycol.">
        <title>101 Dothideomycetes genomes: a test case for predicting lifestyles and emergence of pathogens.</title>
        <authorList>
            <person name="Haridas S."/>
            <person name="Albert R."/>
            <person name="Binder M."/>
            <person name="Bloem J."/>
            <person name="Labutti K."/>
            <person name="Salamov A."/>
            <person name="Andreopoulos B."/>
            <person name="Baker S."/>
            <person name="Barry K."/>
            <person name="Bills G."/>
            <person name="Bluhm B."/>
            <person name="Cannon C."/>
            <person name="Castanera R."/>
            <person name="Culley D."/>
            <person name="Daum C."/>
            <person name="Ezra D."/>
            <person name="Gonzalez J."/>
            <person name="Henrissat B."/>
            <person name="Kuo A."/>
            <person name="Liang C."/>
            <person name="Lipzen A."/>
            <person name="Lutzoni F."/>
            <person name="Magnuson J."/>
            <person name="Mondo S."/>
            <person name="Nolan M."/>
            <person name="Ohm R."/>
            <person name="Pangilinan J."/>
            <person name="Park H.-J."/>
            <person name="Ramirez L."/>
            <person name="Alfaro M."/>
            <person name="Sun H."/>
            <person name="Tritt A."/>
            <person name="Yoshinaga Y."/>
            <person name="Zwiers L.-H."/>
            <person name="Turgeon B."/>
            <person name="Goodwin S."/>
            <person name="Spatafora J."/>
            <person name="Crous P."/>
            <person name="Grigoriev I."/>
        </authorList>
    </citation>
    <scope>NUCLEOTIDE SEQUENCE</scope>
    <source>
        <strain evidence="3">CBS 121739</strain>
    </source>
</reference>